<keyword evidence="4" id="KW-1133">Transmembrane helix</keyword>
<dbReference type="PANTHER" id="PTHR30093:SF34">
    <property type="entry name" value="PREPILIN PEPTIDASE-DEPENDENT PROTEIN D"/>
    <property type="match status" value="1"/>
</dbReference>
<keyword evidence="6" id="KW-1185">Reference proteome</keyword>
<proteinExistence type="inferred from homology"/>
<name>A0A1S9ZVP9_9GAMM</name>
<dbReference type="InterPro" id="IPR045584">
    <property type="entry name" value="Pilin-like"/>
</dbReference>
<feature type="transmembrane region" description="Helical" evidence="4">
    <location>
        <begin position="12"/>
        <end position="30"/>
    </location>
</feature>
<organism evidence="5 6">
    <name type="scientific">Moraxella caviae</name>
    <dbReference type="NCBI Taxonomy" id="34060"/>
    <lineage>
        <taxon>Bacteria</taxon>
        <taxon>Pseudomonadati</taxon>
        <taxon>Pseudomonadota</taxon>
        <taxon>Gammaproteobacteria</taxon>
        <taxon>Moraxellales</taxon>
        <taxon>Moraxellaceae</taxon>
        <taxon>Moraxella</taxon>
    </lineage>
</organism>
<dbReference type="Proteomes" id="UP000190435">
    <property type="component" value="Unassembled WGS sequence"/>
</dbReference>
<evidence type="ECO:0000313" key="6">
    <source>
        <dbReference type="Proteomes" id="UP000190435"/>
    </source>
</evidence>
<dbReference type="SUPFAM" id="SSF54523">
    <property type="entry name" value="Pili subunits"/>
    <property type="match status" value="1"/>
</dbReference>
<dbReference type="InterPro" id="IPR001082">
    <property type="entry name" value="Pilin"/>
</dbReference>
<dbReference type="RefSeq" id="WP_078277368.1">
    <property type="nucleotide sequence ID" value="NZ_CAACXO010000077.1"/>
</dbReference>
<evidence type="ECO:0000256" key="3">
    <source>
        <dbReference type="ARBA" id="ARBA00022481"/>
    </source>
</evidence>
<dbReference type="GO" id="GO:0015628">
    <property type="term" value="P:protein secretion by the type II secretion system"/>
    <property type="evidence" value="ECO:0007669"/>
    <property type="project" value="InterPro"/>
</dbReference>
<dbReference type="OrthoDB" id="115249at2"/>
<keyword evidence="4" id="KW-0472">Membrane</keyword>
<evidence type="ECO:0008006" key="7">
    <source>
        <dbReference type="Google" id="ProtNLM"/>
    </source>
</evidence>
<dbReference type="GO" id="GO:0009289">
    <property type="term" value="C:pilus"/>
    <property type="evidence" value="ECO:0007669"/>
    <property type="project" value="InterPro"/>
</dbReference>
<evidence type="ECO:0000256" key="4">
    <source>
        <dbReference type="SAM" id="Phobius"/>
    </source>
</evidence>
<dbReference type="EMBL" id="MUXU01000068">
    <property type="protein sequence ID" value="OOR87602.1"/>
    <property type="molecule type" value="Genomic_DNA"/>
</dbReference>
<dbReference type="Pfam" id="PF00114">
    <property type="entry name" value="Pilin"/>
    <property type="match status" value="1"/>
</dbReference>
<dbReference type="NCBIfam" id="TIGR02532">
    <property type="entry name" value="IV_pilin_GFxxxE"/>
    <property type="match status" value="1"/>
</dbReference>
<evidence type="ECO:0000313" key="5">
    <source>
        <dbReference type="EMBL" id="OOR87602.1"/>
    </source>
</evidence>
<dbReference type="Gene3D" id="3.30.700.10">
    <property type="entry name" value="Glycoprotein, Type 4 Pilin"/>
    <property type="match status" value="1"/>
</dbReference>
<dbReference type="PRINTS" id="PR00813">
    <property type="entry name" value="BCTERIALGSPG"/>
</dbReference>
<dbReference type="GO" id="GO:0015627">
    <property type="term" value="C:type II protein secretion system complex"/>
    <property type="evidence" value="ECO:0007669"/>
    <property type="project" value="InterPro"/>
</dbReference>
<comment type="subunit">
    <text evidence="2">The pili are polar flexible filaments of about 5.4 nanometers diameter and 2.5 micrometers average length; they consist of only a single polypeptide chain arranged in a helical configuration of five subunits per turn in the assembled pilus.</text>
</comment>
<dbReference type="AlphaFoldDB" id="A0A1S9ZVP9"/>
<dbReference type="InterPro" id="IPR012902">
    <property type="entry name" value="N_methyl_site"/>
</dbReference>
<dbReference type="PANTHER" id="PTHR30093">
    <property type="entry name" value="GENERAL SECRETION PATHWAY PROTEIN G"/>
    <property type="match status" value="1"/>
</dbReference>
<protein>
    <recommendedName>
        <fullName evidence="7">Pilin</fullName>
    </recommendedName>
</protein>
<dbReference type="GO" id="GO:0007155">
    <property type="term" value="P:cell adhesion"/>
    <property type="evidence" value="ECO:0007669"/>
    <property type="project" value="InterPro"/>
</dbReference>
<comment type="similarity">
    <text evidence="1">Belongs to the N-Me-Phe pilin family.</text>
</comment>
<evidence type="ECO:0000256" key="2">
    <source>
        <dbReference type="ARBA" id="ARBA00011156"/>
    </source>
</evidence>
<evidence type="ECO:0000256" key="1">
    <source>
        <dbReference type="ARBA" id="ARBA00005233"/>
    </source>
</evidence>
<keyword evidence="4" id="KW-0812">Transmembrane</keyword>
<dbReference type="STRING" id="34060.B0181_10095"/>
<sequence length="160" mass="17078">MKAQQGFTMIELMIVIVIIGVLALFAIPQFQNRTASAQVSRVVMETSQLRSAVDICLLQGSDGTSCALGWTKSNLIADDGNPPVASANNPETKQSGLVVTFGTDTNPSTIEATLGDDAAAVLRNKKILWERSPEGAWSCTTDVGEEYRTKGCDEEIGSQP</sequence>
<dbReference type="Pfam" id="PF07963">
    <property type="entry name" value="N_methyl"/>
    <property type="match status" value="1"/>
</dbReference>
<reference evidence="5 6" key="1">
    <citation type="submission" date="2017-02" db="EMBL/GenBank/DDBJ databases">
        <title>Draft genome sequence of Moraxella caviae CCUG 355 type strain.</title>
        <authorList>
            <person name="Engstrom-Jakobsson H."/>
            <person name="Salva-Serra F."/>
            <person name="Thorell K."/>
            <person name="Gonzales-Siles L."/>
            <person name="Karlsson R."/>
            <person name="Boulund F."/>
            <person name="Engstrand L."/>
            <person name="Moore E."/>
        </authorList>
    </citation>
    <scope>NUCLEOTIDE SEQUENCE [LARGE SCALE GENOMIC DNA]</scope>
    <source>
        <strain evidence="5 6">CCUG 355</strain>
    </source>
</reference>
<gene>
    <name evidence="5" type="ORF">B0181_10095</name>
</gene>
<dbReference type="InterPro" id="IPR000983">
    <property type="entry name" value="Bac_GSPG_pilin"/>
</dbReference>
<keyword evidence="3" id="KW-0488">Methylation</keyword>
<accession>A0A1S9ZVP9</accession>
<comment type="caution">
    <text evidence="5">The sequence shown here is derived from an EMBL/GenBank/DDBJ whole genome shotgun (WGS) entry which is preliminary data.</text>
</comment>